<protein>
    <submittedName>
        <fullName evidence="1">Uncharacterized protein</fullName>
    </submittedName>
</protein>
<organism evidence="1 2">
    <name type="scientific">Limosilactobacillus reuteri</name>
    <name type="common">Lactobacillus reuteri</name>
    <dbReference type="NCBI Taxonomy" id="1598"/>
    <lineage>
        <taxon>Bacteria</taxon>
        <taxon>Bacillati</taxon>
        <taxon>Bacillota</taxon>
        <taxon>Bacilli</taxon>
        <taxon>Lactobacillales</taxon>
        <taxon>Lactobacillaceae</taxon>
        <taxon>Limosilactobacillus</taxon>
    </lineage>
</organism>
<evidence type="ECO:0000313" key="1">
    <source>
        <dbReference type="EMBL" id="AWD61689.1"/>
    </source>
</evidence>
<reference evidence="1 2" key="1">
    <citation type="submission" date="2018-03" db="EMBL/GenBank/DDBJ databases">
        <title>Complete Genome Sequence of the Chinese traditional Highland Barley wine Isolate Lactobacillus reuteri WHH1689.</title>
        <authorList>
            <person name="Chen S."/>
            <person name="Chen L."/>
            <person name="Chen L."/>
            <person name="Li Y."/>
        </authorList>
    </citation>
    <scope>NUCLEOTIDE SEQUENCE [LARGE SCALE GENOMIC DNA]</scope>
    <source>
        <strain evidence="1 2">WHH1689</strain>
    </source>
</reference>
<accession>A0A2S1EPD8</accession>
<dbReference type="EMBL" id="CP027805">
    <property type="protein sequence ID" value="AWD61689.1"/>
    <property type="molecule type" value="Genomic_DNA"/>
</dbReference>
<evidence type="ECO:0000313" key="2">
    <source>
        <dbReference type="Proteomes" id="UP000244369"/>
    </source>
</evidence>
<sequence length="215" mass="24956">MPKQGHFAKSMRTKQLNDFKVKCNATGATIDNEQLTDFLVVRFALTAKKRVQSETRETVQRFLIEICDSLQENDGDLQAIIPNLLASLNARVPWQFYPEILGEWDLLQKFLQKELPAVPLEKRLRIKHPVTTQEMETLIAKLLARKIAAITFINQPGVDPHKKDQMVTMMLTTIYHDQTIEWDKVRLLLAPFKFEIAPELDEETKDWLKQLAEKE</sequence>
<dbReference type="AlphaFoldDB" id="A0A2S1EPD8"/>
<dbReference type="Proteomes" id="UP000244369">
    <property type="component" value="Chromosome"/>
</dbReference>
<proteinExistence type="predicted"/>
<gene>
    <name evidence="1" type="ORF">LWHH1689_0337</name>
</gene>
<name>A0A2S1EPD8_LIMRT</name>